<evidence type="ECO:0000256" key="3">
    <source>
        <dbReference type="ARBA" id="ARBA00022801"/>
    </source>
</evidence>
<dbReference type="SUPFAM" id="SSF51556">
    <property type="entry name" value="Metallo-dependent hydrolases"/>
    <property type="match status" value="1"/>
</dbReference>
<evidence type="ECO:0000256" key="2">
    <source>
        <dbReference type="ARBA" id="ARBA00022723"/>
    </source>
</evidence>
<accession>A0A2S7I1M5</accession>
<dbReference type="GO" id="GO:0016788">
    <property type="term" value="F:hydrolase activity, acting on ester bonds"/>
    <property type="evidence" value="ECO:0007669"/>
    <property type="project" value="InterPro"/>
</dbReference>
<dbReference type="GO" id="GO:0046872">
    <property type="term" value="F:metal ion binding"/>
    <property type="evidence" value="ECO:0007669"/>
    <property type="project" value="UniProtKB-KW"/>
</dbReference>
<dbReference type="NCBIfam" id="NF041926">
    <property type="entry name" value="QatD"/>
    <property type="match status" value="1"/>
</dbReference>
<dbReference type="PANTHER" id="PTHR46317:SF1">
    <property type="entry name" value="HYDROLASE, TATD FAMILY"/>
    <property type="match status" value="1"/>
</dbReference>
<feature type="binding site" evidence="4">
    <location>
        <position position="121"/>
    </location>
    <ligand>
        <name>a divalent metal cation</name>
        <dbReference type="ChEBI" id="CHEBI:60240"/>
        <label>2</label>
    </ligand>
</feature>
<reference evidence="5 6" key="1">
    <citation type="submission" date="2018-02" db="EMBL/GenBank/DDBJ databases">
        <title>Draft genome sequence of bacterial isolates from marine environment.</title>
        <authorList>
            <person name="Singh S.K."/>
            <person name="Hill R."/>
            <person name="Major S."/>
            <person name="Cai H."/>
            <person name="Li Y."/>
        </authorList>
    </citation>
    <scope>NUCLEOTIDE SEQUENCE [LARGE SCALE GENOMIC DNA]</scope>
    <source>
        <strain evidence="5 6">IMET F</strain>
    </source>
</reference>
<evidence type="ECO:0000313" key="6">
    <source>
        <dbReference type="Proteomes" id="UP000238565"/>
    </source>
</evidence>
<keyword evidence="2 4" id="KW-0479">Metal-binding</keyword>
<name>A0A2S7I1M5_9FLAO</name>
<feature type="binding site" evidence="4">
    <location>
        <position position="192"/>
    </location>
    <ligand>
        <name>a divalent metal cation</name>
        <dbReference type="ChEBI" id="CHEBI:60240"/>
        <label>1</label>
    </ligand>
</feature>
<dbReference type="EMBL" id="PTPZ01000011">
    <property type="protein sequence ID" value="PPZ90492.1"/>
    <property type="molecule type" value="Genomic_DNA"/>
</dbReference>
<evidence type="ECO:0000313" key="5">
    <source>
        <dbReference type="EMBL" id="PPZ90492.1"/>
    </source>
</evidence>
<dbReference type="PROSITE" id="PS01137">
    <property type="entry name" value="TATD_1"/>
    <property type="match status" value="1"/>
</dbReference>
<dbReference type="InterPro" id="IPR032466">
    <property type="entry name" value="Metal_Hydrolase"/>
</dbReference>
<evidence type="ECO:0000256" key="4">
    <source>
        <dbReference type="PIRSR" id="PIRSR005902-1"/>
    </source>
</evidence>
<organism evidence="5 6">
    <name type="scientific">Cloacibacterium normanense</name>
    <dbReference type="NCBI Taxonomy" id="237258"/>
    <lineage>
        <taxon>Bacteria</taxon>
        <taxon>Pseudomonadati</taxon>
        <taxon>Bacteroidota</taxon>
        <taxon>Flavobacteriia</taxon>
        <taxon>Flavobacteriales</taxon>
        <taxon>Weeksellaceae</taxon>
    </lineage>
</organism>
<dbReference type="PANTHER" id="PTHR46317">
    <property type="entry name" value="HYDROLASE OF PHP SUPERFAMILY-RELATED PROTEIN"/>
    <property type="match status" value="1"/>
</dbReference>
<dbReference type="PIRSF" id="PIRSF005902">
    <property type="entry name" value="DNase_TatD"/>
    <property type="match status" value="1"/>
</dbReference>
<feature type="binding site" evidence="4">
    <location>
        <position position="84"/>
    </location>
    <ligand>
        <name>a divalent metal cation</name>
        <dbReference type="ChEBI" id="CHEBI:60240"/>
        <label>1</label>
    </ligand>
</feature>
<comment type="similarity">
    <text evidence="1">Belongs to the metallo-dependent hydrolases superfamily. TatD-type hydrolase family.</text>
</comment>
<dbReference type="Pfam" id="PF01026">
    <property type="entry name" value="TatD_DNase"/>
    <property type="match status" value="1"/>
</dbReference>
<feature type="binding site" evidence="4">
    <location>
        <position position="144"/>
    </location>
    <ligand>
        <name>a divalent metal cation</name>
        <dbReference type="ChEBI" id="CHEBI:60240"/>
        <label>2</label>
    </ligand>
</feature>
<dbReference type="Gene3D" id="3.20.20.140">
    <property type="entry name" value="Metal-dependent hydrolases"/>
    <property type="match status" value="1"/>
</dbReference>
<dbReference type="RefSeq" id="WP_104794514.1">
    <property type="nucleotide sequence ID" value="NZ_PTPZ01000011.1"/>
</dbReference>
<sequence>MIDTHCHIDLYQNPKSILELCESKRINVLSMTNLPSHFKMGLPFFQNAKYCRMALGMHPLYAEFHEKEFITFEKYLNFTSYIGEVGLDFSKEGVFTKEIQIASFNRILMLVSDKKKILSIHSRRAEKEVFELLQHYKIQNAIFHWYSGGLNLIKNISDAGYYFSVNPAMIKSISGQKIISKIPKGNILTETDGPFIYKDNLPLIPGEIEEVLDYFSKIWNINVDEVQNIINVNFKRLVNNLK</sequence>
<dbReference type="InterPro" id="IPR049677">
    <property type="entry name" value="QatD"/>
</dbReference>
<gene>
    <name evidence="5" type="ORF">C3729_12800</name>
</gene>
<protein>
    <submittedName>
        <fullName evidence="5">TatD family deoxyribonuclease</fullName>
    </submittedName>
</protein>
<dbReference type="AlphaFoldDB" id="A0A2S7I1M5"/>
<dbReference type="CDD" id="cd01310">
    <property type="entry name" value="TatD_DNAse"/>
    <property type="match status" value="1"/>
</dbReference>
<keyword evidence="3" id="KW-0378">Hydrolase</keyword>
<dbReference type="Proteomes" id="UP000238565">
    <property type="component" value="Unassembled WGS sequence"/>
</dbReference>
<feature type="binding site" evidence="4">
    <location>
        <position position="5"/>
    </location>
    <ligand>
        <name>a divalent metal cation</name>
        <dbReference type="ChEBI" id="CHEBI:60240"/>
        <label>1</label>
    </ligand>
</feature>
<evidence type="ECO:0000256" key="1">
    <source>
        <dbReference type="ARBA" id="ARBA00009275"/>
    </source>
</evidence>
<dbReference type="InterPro" id="IPR001130">
    <property type="entry name" value="TatD-like"/>
</dbReference>
<dbReference type="InterPro" id="IPR018228">
    <property type="entry name" value="DNase_TatD-rel_CS"/>
</dbReference>
<comment type="caution">
    <text evidence="5">The sequence shown here is derived from an EMBL/GenBank/DDBJ whole genome shotgun (WGS) entry which is preliminary data.</text>
</comment>
<feature type="binding site" evidence="4">
    <location>
        <position position="7"/>
    </location>
    <ligand>
        <name>a divalent metal cation</name>
        <dbReference type="ChEBI" id="CHEBI:60240"/>
        <label>1</label>
    </ligand>
</feature>
<proteinExistence type="inferred from homology"/>